<protein>
    <recommendedName>
        <fullName evidence="3">Big-1 domain-containing protein</fullName>
    </recommendedName>
</protein>
<evidence type="ECO:0000313" key="1">
    <source>
        <dbReference type="EMBL" id="RYB89452.1"/>
    </source>
</evidence>
<dbReference type="PROSITE" id="PS51257">
    <property type="entry name" value="PROKAR_LIPOPROTEIN"/>
    <property type="match status" value="1"/>
</dbReference>
<dbReference type="InterPro" id="IPR008964">
    <property type="entry name" value="Invasin/intimin_cell_adhesion"/>
</dbReference>
<sequence>MQSSARSLHRPIALVVTLLVAAACLVGVVPLPATGDAGVAASRRWSGYVIPATGRAAGGWIGGYRVDGTPVFLTTPDKLPNRAGYASPDEVGDVPGRSASRAETERAAWILSKYGGYRDATQAAAVDASVYHLLAGGAWRITRARGARRIRQSGNGPAVERFARIMLRQSRASAGAYTAALTATTADVDGTVAITLAVTDGHGRPASGLPVSLSVAGVASPPTVTGDDGRAMARFAADARGWQDVTATVSRVPDHRLHLLPAERDSQASAAQGGVRRTFAVAGRTAVRGPQTLGLTADPAQLLAGASARVLATIAGDGVGRTATAALHGPFASAAAVHCAGPSVGQVSAAVAGDGTYAMPSLVPAGGGHYQWRVSVEGTDTAMPVSSCGAPVTVRARTALGLTAPAAAAPFDVIAAQVTVSGLPFGGPVDVTTTLYGPFPNAADACTGTHRDVTQRRPGNGSFTSQSFQVDQPGWYAWRASMPEGDLWVGATSACGGVGTLTQVQ</sequence>
<dbReference type="EMBL" id="SDWS01000007">
    <property type="protein sequence ID" value="RYB89452.1"/>
    <property type="molecule type" value="Genomic_DNA"/>
</dbReference>
<organism evidence="1 2">
    <name type="scientific">Nocardioides glacieisoli</name>
    <dbReference type="NCBI Taxonomy" id="1168730"/>
    <lineage>
        <taxon>Bacteria</taxon>
        <taxon>Bacillati</taxon>
        <taxon>Actinomycetota</taxon>
        <taxon>Actinomycetes</taxon>
        <taxon>Propionibacteriales</taxon>
        <taxon>Nocardioidaceae</taxon>
        <taxon>Nocardioides</taxon>
    </lineage>
</organism>
<evidence type="ECO:0000313" key="2">
    <source>
        <dbReference type="Proteomes" id="UP000291838"/>
    </source>
</evidence>
<keyword evidence="2" id="KW-1185">Reference proteome</keyword>
<dbReference type="InterPro" id="IPR013783">
    <property type="entry name" value="Ig-like_fold"/>
</dbReference>
<accession>A0A4V1RJP0</accession>
<dbReference type="AlphaFoldDB" id="A0A4V1RJP0"/>
<proteinExistence type="predicted"/>
<gene>
    <name evidence="1" type="ORF">EUA06_15890</name>
</gene>
<dbReference type="SUPFAM" id="SSF49373">
    <property type="entry name" value="Invasin/intimin cell-adhesion fragments"/>
    <property type="match status" value="1"/>
</dbReference>
<comment type="caution">
    <text evidence="1">The sequence shown here is derived from an EMBL/GenBank/DDBJ whole genome shotgun (WGS) entry which is preliminary data.</text>
</comment>
<dbReference type="GO" id="GO:0005975">
    <property type="term" value="P:carbohydrate metabolic process"/>
    <property type="evidence" value="ECO:0007669"/>
    <property type="project" value="UniProtKB-ARBA"/>
</dbReference>
<dbReference type="Gene3D" id="2.60.40.10">
    <property type="entry name" value="Immunoglobulins"/>
    <property type="match status" value="1"/>
</dbReference>
<dbReference type="Proteomes" id="UP000291838">
    <property type="component" value="Unassembled WGS sequence"/>
</dbReference>
<dbReference type="OrthoDB" id="3771988at2"/>
<reference evidence="1 2" key="1">
    <citation type="submission" date="2019-01" db="EMBL/GenBank/DDBJ databases">
        <title>Novel species of Nocardioides.</title>
        <authorList>
            <person name="Liu Q."/>
            <person name="Xin Y.-H."/>
        </authorList>
    </citation>
    <scope>NUCLEOTIDE SEQUENCE [LARGE SCALE GENOMIC DNA]</scope>
    <source>
        <strain evidence="1 2">HLT3-15</strain>
    </source>
</reference>
<name>A0A4V1RJP0_9ACTN</name>
<dbReference type="RefSeq" id="WP_129477545.1">
    <property type="nucleotide sequence ID" value="NZ_SDWS01000007.1"/>
</dbReference>
<evidence type="ECO:0008006" key="3">
    <source>
        <dbReference type="Google" id="ProtNLM"/>
    </source>
</evidence>